<sequence>MNDEEVSRWFCAEVLPLEANLVRFLRKHWWEAGDIDDLRQEVFTRMFEQGRRQPPPESALAFMLTVARNLLVDTARRKQVVSIEAYADVDALAIGVEELTPERHHAGRSELRRLQAALDRLPARCREVVQLRKVDGLSQREVAARMGIAEDTVERQVSKGIRALAAALADEDPPQQAGSWAAKLRLNVRKTNG</sequence>
<evidence type="ECO:0000313" key="7">
    <source>
        <dbReference type="EMBL" id="MFG6430735.1"/>
    </source>
</evidence>
<dbReference type="InterPro" id="IPR039425">
    <property type="entry name" value="RNA_pol_sigma-70-like"/>
</dbReference>
<dbReference type="NCBIfam" id="TIGR02937">
    <property type="entry name" value="sigma70-ECF"/>
    <property type="match status" value="1"/>
</dbReference>
<dbReference type="CDD" id="cd06171">
    <property type="entry name" value="Sigma70_r4"/>
    <property type="match status" value="1"/>
</dbReference>
<dbReference type="InterPro" id="IPR007627">
    <property type="entry name" value="RNA_pol_sigma70_r2"/>
</dbReference>
<name>A0ABW7F4Y6_9BURK</name>
<dbReference type="InterPro" id="IPR013324">
    <property type="entry name" value="RNA_pol_sigma_r3/r4-like"/>
</dbReference>
<evidence type="ECO:0000313" key="8">
    <source>
        <dbReference type="Proteomes" id="UP001606210"/>
    </source>
</evidence>
<dbReference type="SUPFAM" id="SSF88946">
    <property type="entry name" value="Sigma2 domain of RNA polymerase sigma factors"/>
    <property type="match status" value="1"/>
</dbReference>
<feature type="domain" description="RNA polymerase sigma factor 70 region 4 type 2" evidence="6">
    <location>
        <begin position="112"/>
        <end position="164"/>
    </location>
</feature>
<evidence type="ECO:0000256" key="2">
    <source>
        <dbReference type="ARBA" id="ARBA00023015"/>
    </source>
</evidence>
<gene>
    <name evidence="7" type="ORF">ACG00Y_12475</name>
</gene>
<dbReference type="Pfam" id="PF08281">
    <property type="entry name" value="Sigma70_r4_2"/>
    <property type="match status" value="1"/>
</dbReference>
<reference evidence="7 8" key="1">
    <citation type="submission" date="2024-08" db="EMBL/GenBank/DDBJ databases">
        <authorList>
            <person name="Lu H."/>
        </authorList>
    </citation>
    <scope>NUCLEOTIDE SEQUENCE [LARGE SCALE GENOMIC DNA]</scope>
    <source>
        <strain evidence="7 8">LYH14W</strain>
    </source>
</reference>
<protein>
    <submittedName>
        <fullName evidence="7">RNA polymerase sigma factor</fullName>
    </submittedName>
</protein>
<dbReference type="InterPro" id="IPR013325">
    <property type="entry name" value="RNA_pol_sigma_r2"/>
</dbReference>
<keyword evidence="3" id="KW-0731">Sigma factor</keyword>
<organism evidence="7 8">
    <name type="scientific">Pelomonas parva</name>
    <dbReference type="NCBI Taxonomy" id="3299032"/>
    <lineage>
        <taxon>Bacteria</taxon>
        <taxon>Pseudomonadati</taxon>
        <taxon>Pseudomonadota</taxon>
        <taxon>Betaproteobacteria</taxon>
        <taxon>Burkholderiales</taxon>
        <taxon>Sphaerotilaceae</taxon>
        <taxon>Roseateles</taxon>
    </lineage>
</organism>
<evidence type="ECO:0000259" key="5">
    <source>
        <dbReference type="Pfam" id="PF04542"/>
    </source>
</evidence>
<keyword evidence="2" id="KW-0805">Transcription regulation</keyword>
<evidence type="ECO:0000259" key="6">
    <source>
        <dbReference type="Pfam" id="PF08281"/>
    </source>
</evidence>
<dbReference type="InterPro" id="IPR014284">
    <property type="entry name" value="RNA_pol_sigma-70_dom"/>
</dbReference>
<dbReference type="Gene3D" id="1.10.10.10">
    <property type="entry name" value="Winged helix-like DNA-binding domain superfamily/Winged helix DNA-binding domain"/>
    <property type="match status" value="1"/>
</dbReference>
<evidence type="ECO:0000256" key="1">
    <source>
        <dbReference type="ARBA" id="ARBA00010641"/>
    </source>
</evidence>
<proteinExistence type="inferred from homology"/>
<dbReference type="PANTHER" id="PTHR43133:SF63">
    <property type="entry name" value="RNA POLYMERASE SIGMA FACTOR FECI-RELATED"/>
    <property type="match status" value="1"/>
</dbReference>
<evidence type="ECO:0000256" key="4">
    <source>
        <dbReference type="ARBA" id="ARBA00023163"/>
    </source>
</evidence>
<dbReference type="InterPro" id="IPR036388">
    <property type="entry name" value="WH-like_DNA-bd_sf"/>
</dbReference>
<dbReference type="PANTHER" id="PTHR43133">
    <property type="entry name" value="RNA POLYMERASE ECF-TYPE SIGMA FACTO"/>
    <property type="match status" value="1"/>
</dbReference>
<dbReference type="RefSeq" id="WP_394479222.1">
    <property type="nucleotide sequence ID" value="NZ_JBIGHV010000004.1"/>
</dbReference>
<evidence type="ECO:0000256" key="3">
    <source>
        <dbReference type="ARBA" id="ARBA00023082"/>
    </source>
</evidence>
<dbReference type="EMBL" id="JBIGHV010000004">
    <property type="protein sequence ID" value="MFG6430735.1"/>
    <property type="molecule type" value="Genomic_DNA"/>
</dbReference>
<dbReference type="SUPFAM" id="SSF88659">
    <property type="entry name" value="Sigma3 and sigma4 domains of RNA polymerase sigma factors"/>
    <property type="match status" value="1"/>
</dbReference>
<dbReference type="Proteomes" id="UP001606210">
    <property type="component" value="Unassembled WGS sequence"/>
</dbReference>
<dbReference type="Gene3D" id="1.10.1740.10">
    <property type="match status" value="1"/>
</dbReference>
<dbReference type="Pfam" id="PF04542">
    <property type="entry name" value="Sigma70_r2"/>
    <property type="match status" value="1"/>
</dbReference>
<comment type="similarity">
    <text evidence="1">Belongs to the sigma-70 factor family. ECF subfamily.</text>
</comment>
<dbReference type="InterPro" id="IPR013249">
    <property type="entry name" value="RNA_pol_sigma70_r4_t2"/>
</dbReference>
<comment type="caution">
    <text evidence="7">The sequence shown here is derived from an EMBL/GenBank/DDBJ whole genome shotgun (WGS) entry which is preliminary data.</text>
</comment>
<keyword evidence="4" id="KW-0804">Transcription</keyword>
<keyword evidence="8" id="KW-1185">Reference proteome</keyword>
<accession>A0ABW7F4Y6</accession>
<feature type="domain" description="RNA polymerase sigma-70 region 2" evidence="5">
    <location>
        <begin position="21"/>
        <end position="79"/>
    </location>
</feature>